<accession>A0ABY4RUM8</accession>
<dbReference type="EMBL" id="CP027059">
    <property type="protein sequence ID" value="UQZ85748.1"/>
    <property type="molecule type" value="Genomic_DNA"/>
</dbReference>
<protein>
    <submittedName>
        <fullName evidence="1">Uncharacterized protein</fullName>
    </submittedName>
</protein>
<organism evidence="1 2">
    <name type="scientific">Paenibacillus konkukensis</name>
    <dbReference type="NCBI Taxonomy" id="2020716"/>
    <lineage>
        <taxon>Bacteria</taxon>
        <taxon>Bacillati</taxon>
        <taxon>Bacillota</taxon>
        <taxon>Bacilli</taxon>
        <taxon>Bacillales</taxon>
        <taxon>Paenibacillaceae</taxon>
        <taxon>Paenibacillus</taxon>
    </lineage>
</organism>
<reference evidence="1" key="2">
    <citation type="journal article" date="2021" name="J Anim Sci Technol">
        <title>Complete genome sequence of Paenibacillus konkukensis sp. nov. SK3146 as a potential probiotic strain.</title>
        <authorList>
            <person name="Jung H.I."/>
            <person name="Park S."/>
            <person name="Niu K.M."/>
            <person name="Lee S.W."/>
            <person name="Kothari D."/>
            <person name="Yi K.J."/>
            <person name="Kim S.K."/>
        </authorList>
    </citation>
    <scope>NUCLEOTIDE SEQUENCE</scope>
    <source>
        <strain evidence="1">SK3146</strain>
    </source>
</reference>
<keyword evidence="2" id="KW-1185">Reference proteome</keyword>
<reference evidence="1" key="1">
    <citation type="submission" date="2018-02" db="EMBL/GenBank/DDBJ databases">
        <authorList>
            <person name="Kim S.-K."/>
            <person name="Jung H.-I."/>
            <person name="Lee S.-W."/>
        </authorList>
    </citation>
    <scope>NUCLEOTIDE SEQUENCE</scope>
    <source>
        <strain evidence="1">SK3146</strain>
    </source>
</reference>
<evidence type="ECO:0000313" key="1">
    <source>
        <dbReference type="EMBL" id="UQZ85748.1"/>
    </source>
</evidence>
<proteinExistence type="predicted"/>
<sequence>MEAKICRAVSCHYVCDRNGYVSVSLTWRRRCGVHGASSQLGGYPSIGVFAAVCLTLSQGSFLIRRRA</sequence>
<dbReference type="Proteomes" id="UP001057134">
    <property type="component" value="Chromosome"/>
</dbReference>
<evidence type="ECO:0000313" key="2">
    <source>
        <dbReference type="Proteomes" id="UP001057134"/>
    </source>
</evidence>
<name>A0ABY4RUM8_9BACL</name>
<gene>
    <name evidence="1" type="ORF">SK3146_05037</name>
</gene>